<accession>A0A379AAB3</accession>
<dbReference type="EMBL" id="UGSO01000001">
    <property type="protein sequence ID" value="SUB14538.1"/>
    <property type="molecule type" value="Genomic_DNA"/>
</dbReference>
<dbReference type="InterPro" id="IPR005829">
    <property type="entry name" value="Sugar_transporter_CS"/>
</dbReference>
<evidence type="ECO:0000256" key="4">
    <source>
        <dbReference type="ARBA" id="ARBA00022692"/>
    </source>
</evidence>
<dbReference type="InterPro" id="IPR003663">
    <property type="entry name" value="Sugar/inositol_transpt"/>
</dbReference>
<dbReference type="GO" id="GO:0005886">
    <property type="term" value="C:plasma membrane"/>
    <property type="evidence" value="ECO:0007669"/>
    <property type="project" value="UniProtKB-SubCell"/>
</dbReference>
<dbReference type="InterPro" id="IPR036259">
    <property type="entry name" value="MFS_trans_sf"/>
</dbReference>
<dbReference type="PROSITE" id="PS00217">
    <property type="entry name" value="SUGAR_TRANSPORT_2"/>
    <property type="match status" value="1"/>
</dbReference>
<dbReference type="AlphaFoldDB" id="A0A379AAB3"/>
<dbReference type="Pfam" id="PF00083">
    <property type="entry name" value="Sugar_tr"/>
    <property type="match status" value="1"/>
</dbReference>
<dbReference type="InterPro" id="IPR020846">
    <property type="entry name" value="MFS_dom"/>
</dbReference>
<evidence type="ECO:0000256" key="5">
    <source>
        <dbReference type="ARBA" id="ARBA00022989"/>
    </source>
</evidence>
<organism evidence="11 12">
    <name type="scientific">Enterobacter agglomerans</name>
    <name type="common">Erwinia herbicola</name>
    <name type="synonym">Pantoea agglomerans</name>
    <dbReference type="NCBI Taxonomy" id="549"/>
    <lineage>
        <taxon>Bacteria</taxon>
        <taxon>Pseudomonadati</taxon>
        <taxon>Pseudomonadota</taxon>
        <taxon>Gammaproteobacteria</taxon>
        <taxon>Enterobacterales</taxon>
        <taxon>Erwiniaceae</taxon>
        <taxon>Pantoea</taxon>
        <taxon>Pantoea agglomerans group</taxon>
    </lineage>
</organism>
<feature type="transmembrane region" description="Helical" evidence="9">
    <location>
        <begin position="143"/>
        <end position="160"/>
    </location>
</feature>
<reference evidence="11 12" key="1">
    <citation type="submission" date="2018-06" db="EMBL/GenBank/DDBJ databases">
        <authorList>
            <consortium name="Pathogen Informatics"/>
            <person name="Doyle S."/>
        </authorList>
    </citation>
    <scope>NUCLEOTIDE SEQUENCE [LARGE SCALE GENOMIC DNA]</scope>
    <source>
        <strain evidence="11 12">NCTC9381</strain>
    </source>
</reference>
<evidence type="ECO:0000256" key="7">
    <source>
        <dbReference type="RuleBase" id="RU003346"/>
    </source>
</evidence>
<keyword evidence="6 9" id="KW-0472">Membrane</keyword>
<feature type="transmembrane region" description="Helical" evidence="9">
    <location>
        <begin position="14"/>
        <end position="44"/>
    </location>
</feature>
<evidence type="ECO:0000313" key="12">
    <source>
        <dbReference type="Proteomes" id="UP000254640"/>
    </source>
</evidence>
<feature type="domain" description="Major facilitator superfamily (MFS) profile" evidence="10">
    <location>
        <begin position="18"/>
        <end position="342"/>
    </location>
</feature>
<comment type="subcellular location">
    <subcellularLocation>
        <location evidence="1">Endomembrane system</location>
        <topology evidence="1">Multi-pass membrane protein</topology>
    </subcellularLocation>
</comment>
<keyword evidence="5 9" id="KW-1133">Transmembrane helix</keyword>
<feature type="transmembrane region" description="Helical" evidence="9">
    <location>
        <begin position="113"/>
        <end position="131"/>
    </location>
</feature>
<feature type="transmembrane region" description="Helical" evidence="9">
    <location>
        <begin position="251"/>
        <end position="274"/>
    </location>
</feature>
<sequence length="342" mass="37712">MVAAKKSGNQQNRFTWFVCFMAALSGLLFGLDIGVIAGALPFLAKDLQITNHQQEWVVSSMMFGAALGALAAGWMSSKLGRKKSMLAGATLFVIGSLWSAFSPDVESLVCARVMLGLAVGIASYTAPLYLAEIAPERIRGSMISMYQLMLTTGIVVAYLSDTAFSYSGNWRGMLGVIAIPAVILFIGVLFLPNSPRWLAAHGRFNEAQRVLDRLRNSSEQAREELEEIRESLQVKQRGWSLFRSNGNFRRAVWLGMLLQVMQQFTGMNVVMYYAPKIFNIAGFSSTSEQMWGTVIVGLVNMLATLIAIFFVDRWGRKPMLTTQFSGDGGWHGRAGNAIAHRR</sequence>
<dbReference type="InterPro" id="IPR005828">
    <property type="entry name" value="MFS_sugar_transport-like"/>
</dbReference>
<keyword evidence="4 9" id="KW-0812">Transmembrane</keyword>
<feature type="coiled-coil region" evidence="8">
    <location>
        <begin position="204"/>
        <end position="238"/>
    </location>
</feature>
<evidence type="ECO:0000256" key="1">
    <source>
        <dbReference type="ARBA" id="ARBA00004127"/>
    </source>
</evidence>
<dbReference type="PANTHER" id="PTHR48020:SF12">
    <property type="entry name" value="PROTON MYO-INOSITOL COTRANSPORTER"/>
    <property type="match status" value="1"/>
</dbReference>
<dbReference type="SUPFAM" id="SSF103473">
    <property type="entry name" value="MFS general substrate transporter"/>
    <property type="match status" value="1"/>
</dbReference>
<evidence type="ECO:0000313" key="11">
    <source>
        <dbReference type="EMBL" id="SUB14538.1"/>
    </source>
</evidence>
<feature type="transmembrane region" description="Helical" evidence="9">
    <location>
        <begin position="84"/>
        <end position="101"/>
    </location>
</feature>
<evidence type="ECO:0000256" key="8">
    <source>
        <dbReference type="SAM" id="Coils"/>
    </source>
</evidence>
<dbReference type="PROSITE" id="PS50850">
    <property type="entry name" value="MFS"/>
    <property type="match status" value="1"/>
</dbReference>
<feature type="transmembrane region" description="Helical" evidence="9">
    <location>
        <begin position="56"/>
        <end position="77"/>
    </location>
</feature>
<dbReference type="PROSITE" id="PS00216">
    <property type="entry name" value="SUGAR_TRANSPORT_1"/>
    <property type="match status" value="1"/>
</dbReference>
<dbReference type="InterPro" id="IPR050814">
    <property type="entry name" value="Myo-inositol_Transporter"/>
</dbReference>
<dbReference type="Proteomes" id="UP000254640">
    <property type="component" value="Unassembled WGS sequence"/>
</dbReference>
<dbReference type="PANTHER" id="PTHR48020">
    <property type="entry name" value="PROTON MYO-INOSITOL COTRANSPORTER"/>
    <property type="match status" value="1"/>
</dbReference>
<keyword evidence="3 7" id="KW-0813">Transport</keyword>
<proteinExistence type="inferred from homology"/>
<evidence type="ECO:0000256" key="2">
    <source>
        <dbReference type="ARBA" id="ARBA00010992"/>
    </source>
</evidence>
<gene>
    <name evidence="11" type="primary">galP_2</name>
    <name evidence="11" type="ORF">NCTC9381_00387</name>
</gene>
<dbReference type="PRINTS" id="PR00171">
    <property type="entry name" value="SUGRTRNSPORT"/>
</dbReference>
<comment type="similarity">
    <text evidence="2 7">Belongs to the major facilitator superfamily. Sugar transporter (TC 2.A.1.1) family.</text>
</comment>
<evidence type="ECO:0000256" key="9">
    <source>
        <dbReference type="SAM" id="Phobius"/>
    </source>
</evidence>
<protein>
    <submittedName>
        <fullName evidence="11">Galactose transporter</fullName>
    </submittedName>
</protein>
<evidence type="ECO:0000256" key="3">
    <source>
        <dbReference type="ARBA" id="ARBA00022448"/>
    </source>
</evidence>
<feature type="transmembrane region" description="Helical" evidence="9">
    <location>
        <begin position="172"/>
        <end position="191"/>
    </location>
</feature>
<name>A0A379AAB3_ENTAG</name>
<keyword evidence="8" id="KW-0175">Coiled coil</keyword>
<feature type="transmembrane region" description="Helical" evidence="9">
    <location>
        <begin position="290"/>
        <end position="311"/>
    </location>
</feature>
<keyword evidence="12" id="KW-1185">Reference proteome</keyword>
<dbReference type="NCBIfam" id="TIGR00879">
    <property type="entry name" value="SP"/>
    <property type="match status" value="1"/>
</dbReference>
<evidence type="ECO:0000259" key="10">
    <source>
        <dbReference type="PROSITE" id="PS50850"/>
    </source>
</evidence>
<evidence type="ECO:0000256" key="6">
    <source>
        <dbReference type="ARBA" id="ARBA00023136"/>
    </source>
</evidence>
<dbReference type="Gene3D" id="1.20.1250.20">
    <property type="entry name" value="MFS general substrate transporter like domains"/>
    <property type="match status" value="1"/>
</dbReference>
<dbReference type="GO" id="GO:0022857">
    <property type="term" value="F:transmembrane transporter activity"/>
    <property type="evidence" value="ECO:0007669"/>
    <property type="project" value="InterPro"/>
</dbReference>